<comment type="caution">
    <text evidence="9">The sequence shown here is derived from an EMBL/GenBank/DDBJ whole genome shotgun (WGS) entry which is preliminary data.</text>
</comment>
<feature type="transmembrane region" description="Helical" evidence="7">
    <location>
        <begin position="12"/>
        <end position="33"/>
    </location>
</feature>
<keyword evidence="3" id="KW-1003">Cell membrane</keyword>
<comment type="similarity">
    <text evidence="2">Belongs to the CPA3 antiporters (TC 2.A.63) subunit B family.</text>
</comment>
<sequence length="145" mass="15265">MGKGMTVIVKTIARLIAGFIFLYGLYIVLHGHLTPGGGFAGGVIIAGSFILLILAFGAQEMGEKMLYRFTAVFESLGALSFLLLALLGLIAGFYFFLNLFPKGTPLHLISSGIILPANIAIGVKVGAGLLAVFLALAATKFLMEE</sequence>
<proteinExistence type="inferred from homology"/>
<evidence type="ECO:0000256" key="4">
    <source>
        <dbReference type="ARBA" id="ARBA00022692"/>
    </source>
</evidence>
<protein>
    <recommendedName>
        <fullName evidence="8">Na+/H+ antiporter MnhB subunit-related protein domain-containing protein</fullName>
    </recommendedName>
</protein>
<feature type="transmembrane region" description="Helical" evidence="7">
    <location>
        <begin position="39"/>
        <end position="58"/>
    </location>
</feature>
<keyword evidence="5 7" id="KW-1133">Transmembrane helix</keyword>
<evidence type="ECO:0000256" key="3">
    <source>
        <dbReference type="ARBA" id="ARBA00022475"/>
    </source>
</evidence>
<dbReference type="InterPro" id="IPR007182">
    <property type="entry name" value="MnhB"/>
</dbReference>
<gene>
    <name evidence="9" type="ORF">ENX07_01320</name>
</gene>
<feature type="domain" description="Na+/H+ antiporter MnhB subunit-related protein" evidence="8">
    <location>
        <begin position="8"/>
        <end position="130"/>
    </location>
</feature>
<evidence type="ECO:0000256" key="1">
    <source>
        <dbReference type="ARBA" id="ARBA00004651"/>
    </source>
</evidence>
<organism evidence="9">
    <name type="scientific">candidate division WOR-3 bacterium</name>
    <dbReference type="NCBI Taxonomy" id="2052148"/>
    <lineage>
        <taxon>Bacteria</taxon>
        <taxon>Bacteria division WOR-3</taxon>
    </lineage>
</organism>
<dbReference type="InterPro" id="IPR050622">
    <property type="entry name" value="CPA3_antiporter_subunitB"/>
</dbReference>
<evidence type="ECO:0000259" key="8">
    <source>
        <dbReference type="Pfam" id="PF04039"/>
    </source>
</evidence>
<dbReference type="PANTHER" id="PTHR33932">
    <property type="entry name" value="NA(+)/H(+) ANTIPORTER SUBUNIT B"/>
    <property type="match status" value="1"/>
</dbReference>
<accession>A0A7C3UNK6</accession>
<dbReference type="AlphaFoldDB" id="A0A7C3UNK6"/>
<dbReference type="EMBL" id="DTMQ01000009">
    <property type="protein sequence ID" value="HGE98703.1"/>
    <property type="molecule type" value="Genomic_DNA"/>
</dbReference>
<name>A0A7C3UNK6_UNCW3</name>
<evidence type="ECO:0000256" key="5">
    <source>
        <dbReference type="ARBA" id="ARBA00022989"/>
    </source>
</evidence>
<evidence type="ECO:0000313" key="9">
    <source>
        <dbReference type="EMBL" id="HGE98703.1"/>
    </source>
</evidence>
<keyword evidence="6 7" id="KW-0472">Membrane</keyword>
<keyword evidence="4 7" id="KW-0812">Transmembrane</keyword>
<evidence type="ECO:0000256" key="2">
    <source>
        <dbReference type="ARBA" id="ARBA00009425"/>
    </source>
</evidence>
<feature type="transmembrane region" description="Helical" evidence="7">
    <location>
        <begin position="70"/>
        <end position="97"/>
    </location>
</feature>
<dbReference type="GO" id="GO:0005886">
    <property type="term" value="C:plasma membrane"/>
    <property type="evidence" value="ECO:0007669"/>
    <property type="project" value="UniProtKB-SubCell"/>
</dbReference>
<evidence type="ECO:0000256" key="7">
    <source>
        <dbReference type="SAM" id="Phobius"/>
    </source>
</evidence>
<feature type="transmembrane region" description="Helical" evidence="7">
    <location>
        <begin position="117"/>
        <end position="138"/>
    </location>
</feature>
<dbReference type="PANTHER" id="PTHR33932:SF4">
    <property type="entry name" value="NA(+)_H(+) ANTIPORTER SUBUNIT B"/>
    <property type="match status" value="1"/>
</dbReference>
<comment type="subcellular location">
    <subcellularLocation>
        <location evidence="1">Cell membrane</location>
        <topology evidence="1">Multi-pass membrane protein</topology>
    </subcellularLocation>
</comment>
<dbReference type="Pfam" id="PF04039">
    <property type="entry name" value="MnhB"/>
    <property type="match status" value="1"/>
</dbReference>
<evidence type="ECO:0000256" key="6">
    <source>
        <dbReference type="ARBA" id="ARBA00023136"/>
    </source>
</evidence>
<dbReference type="NCBIfam" id="NF006248">
    <property type="entry name" value="PRK08386.1"/>
    <property type="match status" value="1"/>
</dbReference>
<reference evidence="9" key="1">
    <citation type="journal article" date="2020" name="mSystems">
        <title>Genome- and Community-Level Interaction Insights into Carbon Utilization and Element Cycling Functions of Hydrothermarchaeota in Hydrothermal Sediment.</title>
        <authorList>
            <person name="Zhou Z."/>
            <person name="Liu Y."/>
            <person name="Xu W."/>
            <person name="Pan J."/>
            <person name="Luo Z.H."/>
            <person name="Li M."/>
        </authorList>
    </citation>
    <scope>NUCLEOTIDE SEQUENCE [LARGE SCALE GENOMIC DNA]</scope>
    <source>
        <strain evidence="9">SpSt-906</strain>
    </source>
</reference>